<dbReference type="Proteomes" id="UP001055108">
    <property type="component" value="Unassembled WGS sequence"/>
</dbReference>
<comment type="caution">
    <text evidence="1">The sequence shown here is derived from an EMBL/GenBank/DDBJ whole genome shotgun (WGS) entry which is preliminary data.</text>
</comment>
<accession>A0AA37MI55</accession>
<organism evidence="1 2">
    <name type="scientific">Methylobacterium gregans</name>
    <dbReference type="NCBI Taxonomy" id="374424"/>
    <lineage>
        <taxon>Bacteria</taxon>
        <taxon>Pseudomonadati</taxon>
        <taxon>Pseudomonadota</taxon>
        <taxon>Alphaproteobacteria</taxon>
        <taxon>Hyphomicrobiales</taxon>
        <taxon>Methylobacteriaceae</taxon>
        <taxon>Methylobacterium</taxon>
    </lineage>
</organism>
<keyword evidence="2" id="KW-1185">Reference proteome</keyword>
<name>A0AA37MI55_9HYPH</name>
<sequence length="148" mass="16450">MRMPSAPRRIADCTARFMARRKATRRSSCWAIESATRVASISGLRTSTMLIVTSAFVIVPTSLRSFSMSAPFLPITTPGRPEWMVTRHFRCGRSITILETAACLSCFMRAARIATSSCMSLAYSPLPANQRESQVRLMPSRRPIGLTF</sequence>
<evidence type="ECO:0000313" key="2">
    <source>
        <dbReference type="Proteomes" id="UP001055108"/>
    </source>
</evidence>
<protein>
    <submittedName>
        <fullName evidence="1">Uncharacterized protein</fullName>
    </submittedName>
</protein>
<reference evidence="1" key="2">
    <citation type="submission" date="2021-08" db="EMBL/GenBank/DDBJ databases">
        <authorList>
            <person name="Tani A."/>
            <person name="Ola A."/>
            <person name="Ogura Y."/>
            <person name="Katsura K."/>
            <person name="Hayashi T."/>
        </authorList>
    </citation>
    <scope>NUCLEOTIDE SEQUENCE</scope>
    <source>
        <strain evidence="1">NBRC 103626</strain>
    </source>
</reference>
<dbReference type="EMBL" id="BPQM01000202">
    <property type="protein sequence ID" value="GJD82143.1"/>
    <property type="molecule type" value="Genomic_DNA"/>
</dbReference>
<proteinExistence type="predicted"/>
<reference evidence="1" key="1">
    <citation type="journal article" date="2016" name="Front. Microbiol.">
        <title>Genome Sequence of the Piezophilic, Mesophilic Sulfate-Reducing Bacterium Desulfovibrio indicus J2T.</title>
        <authorList>
            <person name="Cao J."/>
            <person name="Maignien L."/>
            <person name="Shao Z."/>
            <person name="Alain K."/>
            <person name="Jebbar M."/>
        </authorList>
    </citation>
    <scope>NUCLEOTIDE SEQUENCE</scope>
    <source>
        <strain evidence="1">NBRC 103626</strain>
    </source>
</reference>
<dbReference type="AlphaFoldDB" id="A0AA37MI55"/>
<gene>
    <name evidence="1" type="ORF">NBEOAGPD_5403</name>
</gene>
<evidence type="ECO:0000313" key="1">
    <source>
        <dbReference type="EMBL" id="GJD82143.1"/>
    </source>
</evidence>